<dbReference type="EMBL" id="JAMYRI010000007">
    <property type="protein sequence ID" value="MER9285074.1"/>
    <property type="molecule type" value="Genomic_DNA"/>
</dbReference>
<reference evidence="1 2" key="1">
    <citation type="journal article" date="2024" name="Proc. Natl. Acad. Sci. U.S.A.">
        <title>The evolutionary genomics of adaptation to stress in wild rhizobium bacteria.</title>
        <authorList>
            <person name="Kehlet-Delgado H."/>
            <person name="Montoya A.P."/>
            <person name="Jensen K.T."/>
            <person name="Wendlandt C.E."/>
            <person name="Dexheimer C."/>
            <person name="Roberts M."/>
            <person name="Torres Martinez L."/>
            <person name="Friesen M.L."/>
            <person name="Griffitts J.S."/>
            <person name="Porter S.S."/>
        </authorList>
    </citation>
    <scope>NUCLEOTIDE SEQUENCE [LARGE SCALE GENOMIC DNA]</scope>
    <source>
        <strain evidence="1 2">M0468</strain>
    </source>
</reference>
<keyword evidence="2" id="KW-1185">Reference proteome</keyword>
<sequence length="172" mass="19035">MTSNEDLDFFRACQSAADMIKSRRSRADRVAAASDLVAILLSDRPIGPGDRRHLAELLNGDIDSPPGNRLTASERKELRERAWMVQEYQNSKAAEGVTVGKAKAAQALADDGRLPVDDVEKLINYINQSREKRGDNKGTRSDGKTMPRAQFEKLTPAEQMAKMKAGYTLTEI</sequence>
<evidence type="ECO:0000313" key="2">
    <source>
        <dbReference type="Proteomes" id="UP001480082"/>
    </source>
</evidence>
<name>A0ACC6SZJ4_9HYPH</name>
<protein>
    <submittedName>
        <fullName evidence="1">Uncharacterized protein</fullName>
    </submittedName>
</protein>
<gene>
    <name evidence="1" type="ORF">NKI81_14045</name>
</gene>
<evidence type="ECO:0000313" key="1">
    <source>
        <dbReference type="EMBL" id="MER9285074.1"/>
    </source>
</evidence>
<comment type="caution">
    <text evidence="1">The sequence shown here is derived from an EMBL/GenBank/DDBJ whole genome shotgun (WGS) entry which is preliminary data.</text>
</comment>
<accession>A0ACC6SZJ4</accession>
<dbReference type="Proteomes" id="UP001480082">
    <property type="component" value="Unassembled WGS sequence"/>
</dbReference>
<organism evidence="1 2">
    <name type="scientific">Mesorhizobium australicum</name>
    <dbReference type="NCBI Taxonomy" id="536018"/>
    <lineage>
        <taxon>Bacteria</taxon>
        <taxon>Pseudomonadati</taxon>
        <taxon>Pseudomonadota</taxon>
        <taxon>Alphaproteobacteria</taxon>
        <taxon>Hyphomicrobiales</taxon>
        <taxon>Phyllobacteriaceae</taxon>
        <taxon>Mesorhizobium</taxon>
    </lineage>
</organism>
<proteinExistence type="predicted"/>